<proteinExistence type="predicted"/>
<dbReference type="InterPro" id="IPR021695">
    <property type="entry name" value="Phage_KPP10_Orf10"/>
</dbReference>
<evidence type="ECO:0000313" key="1">
    <source>
        <dbReference type="EMBL" id="DAG03996.1"/>
    </source>
</evidence>
<dbReference type="EMBL" id="BK016237">
    <property type="protein sequence ID" value="DAG03996.1"/>
    <property type="molecule type" value="Genomic_DNA"/>
</dbReference>
<name>A0A8S5VB89_9CAUD</name>
<reference evidence="1" key="1">
    <citation type="journal article" date="2021" name="Proc. Natl. Acad. Sci. U.S.A.">
        <title>A Catalog of Tens of Thousands of Viruses from Human Metagenomes Reveals Hidden Associations with Chronic Diseases.</title>
        <authorList>
            <person name="Tisza M.J."/>
            <person name="Buck C.B."/>
        </authorList>
    </citation>
    <scope>NUCLEOTIDE SEQUENCE</scope>
    <source>
        <strain evidence="1">CtbEa13</strain>
    </source>
</reference>
<organism evidence="1">
    <name type="scientific">Myoviridae sp. ctbEa13</name>
    <dbReference type="NCBI Taxonomy" id="2825136"/>
    <lineage>
        <taxon>Viruses</taxon>
        <taxon>Duplodnaviria</taxon>
        <taxon>Heunggongvirae</taxon>
        <taxon>Uroviricota</taxon>
        <taxon>Caudoviricetes</taxon>
    </lineage>
</organism>
<accession>A0A8S5VB89</accession>
<dbReference type="Pfam" id="PF11681">
    <property type="entry name" value="Phage_Tube_PhiTE"/>
    <property type="match status" value="1"/>
</dbReference>
<sequence>MRYSLANYKLSIVQNDTELATMFPALAIGGSTGSGSYLDSINLSVNNNQWSTTGYATGGWVHEKSLDRTGTASITLNQLAPAISQFKRMSNVHYNGEYEGFTMTLVDSFDNEVARCIDCYFTKIPDQSVQERSQNQTWSVTCGQIIFS</sequence>
<protein>
    <submittedName>
        <fullName evidence="1">Uncharacterized protein</fullName>
    </submittedName>
</protein>